<dbReference type="GO" id="GO:0003676">
    <property type="term" value="F:nucleic acid binding"/>
    <property type="evidence" value="ECO:0007669"/>
    <property type="project" value="InterPro"/>
</dbReference>
<dbReference type="PANTHER" id="PTHR46068">
    <property type="entry name" value="PROTEIN CBG27172"/>
    <property type="match status" value="1"/>
</dbReference>
<comment type="caution">
    <text evidence="1">The sequence shown here is derived from an EMBL/GenBank/DDBJ whole genome shotgun (WGS) entry which is preliminary data.</text>
</comment>
<dbReference type="OrthoDB" id="9981685at2759"/>
<dbReference type="Proteomes" id="UP000499080">
    <property type="component" value="Unassembled WGS sequence"/>
</dbReference>
<dbReference type="InterPro" id="IPR036397">
    <property type="entry name" value="RNaseH_sf"/>
</dbReference>
<accession>A0A4Y2H1T6</accession>
<gene>
    <name evidence="1" type="ORF">AVEN_117506_1</name>
</gene>
<dbReference type="PANTHER" id="PTHR46068:SF1">
    <property type="entry name" value="TRANSPOSASE IS30-LIKE HTH DOMAIN-CONTAINING PROTEIN"/>
    <property type="match status" value="1"/>
</dbReference>
<dbReference type="AlphaFoldDB" id="A0A4Y2H1T6"/>
<proteinExistence type="predicted"/>
<dbReference type="EMBL" id="BGPR01001664">
    <property type="protein sequence ID" value="GBM59065.1"/>
    <property type="molecule type" value="Genomic_DNA"/>
</dbReference>
<evidence type="ECO:0000313" key="2">
    <source>
        <dbReference type="Proteomes" id="UP000499080"/>
    </source>
</evidence>
<keyword evidence="2" id="KW-1185">Reference proteome</keyword>
<reference evidence="1 2" key="1">
    <citation type="journal article" date="2019" name="Sci. Rep.">
        <title>Orb-weaving spider Araneus ventricosus genome elucidates the spidroin gene catalogue.</title>
        <authorList>
            <person name="Kono N."/>
            <person name="Nakamura H."/>
            <person name="Ohtoshi R."/>
            <person name="Moran D.A.P."/>
            <person name="Shinohara A."/>
            <person name="Yoshida Y."/>
            <person name="Fujiwara M."/>
            <person name="Mori M."/>
            <person name="Tomita M."/>
            <person name="Arakawa K."/>
        </authorList>
    </citation>
    <scope>NUCLEOTIDE SEQUENCE [LARGE SCALE GENOMIC DNA]</scope>
</reference>
<evidence type="ECO:0008006" key="3">
    <source>
        <dbReference type="Google" id="ProtNLM"/>
    </source>
</evidence>
<name>A0A4Y2H1T6_ARAVE</name>
<organism evidence="1 2">
    <name type="scientific">Araneus ventricosus</name>
    <name type="common">Orbweaver spider</name>
    <name type="synonym">Epeira ventricosa</name>
    <dbReference type="NCBI Taxonomy" id="182803"/>
    <lineage>
        <taxon>Eukaryota</taxon>
        <taxon>Metazoa</taxon>
        <taxon>Ecdysozoa</taxon>
        <taxon>Arthropoda</taxon>
        <taxon>Chelicerata</taxon>
        <taxon>Arachnida</taxon>
        <taxon>Araneae</taxon>
        <taxon>Araneomorphae</taxon>
        <taxon>Entelegynae</taxon>
        <taxon>Araneoidea</taxon>
        <taxon>Araneidae</taxon>
        <taxon>Araneus</taxon>
    </lineage>
</organism>
<dbReference type="Gene3D" id="3.30.420.10">
    <property type="entry name" value="Ribonuclease H-like superfamily/Ribonuclease H"/>
    <property type="match status" value="1"/>
</dbReference>
<protein>
    <recommendedName>
        <fullName evidence="3">DDE-1 domain-containing protein</fullName>
    </recommendedName>
</protein>
<evidence type="ECO:0000313" key="1">
    <source>
        <dbReference type="EMBL" id="GBM59065.1"/>
    </source>
</evidence>
<sequence>MPKTFETGGKSELGEIHSTDEKLFTVQQAHNYRNDKIWSLDAPSTSAIVENLQHAMSVMVWGGICAIGKIPLVFFVDEGVKINHKAYRRNILEAVVLP</sequence>